<feature type="transmembrane region" description="Helical" evidence="1">
    <location>
        <begin position="20"/>
        <end position="37"/>
    </location>
</feature>
<dbReference type="AlphaFoldDB" id="A0A381UIJ0"/>
<dbReference type="InterPro" id="IPR051311">
    <property type="entry name" value="DedA_domain"/>
</dbReference>
<dbReference type="PANTHER" id="PTHR42709:SF11">
    <property type="entry name" value="DEDA FAMILY PROTEIN"/>
    <property type="match status" value="1"/>
</dbReference>
<keyword evidence="1" id="KW-0812">Transmembrane</keyword>
<feature type="transmembrane region" description="Helical" evidence="1">
    <location>
        <begin position="119"/>
        <end position="137"/>
    </location>
</feature>
<keyword evidence="1" id="KW-1133">Transmembrane helix</keyword>
<dbReference type="GO" id="GO:0005886">
    <property type="term" value="C:plasma membrane"/>
    <property type="evidence" value="ECO:0007669"/>
    <property type="project" value="TreeGrafter"/>
</dbReference>
<feature type="transmembrane region" description="Helical" evidence="1">
    <location>
        <begin position="95"/>
        <end position="112"/>
    </location>
</feature>
<accession>A0A381UIJ0</accession>
<feature type="transmembrane region" description="Helical" evidence="1">
    <location>
        <begin position="143"/>
        <end position="161"/>
    </location>
</feature>
<gene>
    <name evidence="3" type="ORF">METZ01_LOCUS80365</name>
</gene>
<dbReference type="InterPro" id="IPR032816">
    <property type="entry name" value="VTT_dom"/>
</dbReference>
<keyword evidence="1" id="KW-0472">Membrane</keyword>
<evidence type="ECO:0000259" key="2">
    <source>
        <dbReference type="Pfam" id="PF09335"/>
    </source>
</evidence>
<feature type="domain" description="VTT" evidence="2">
    <location>
        <begin position="50"/>
        <end position="152"/>
    </location>
</feature>
<protein>
    <recommendedName>
        <fullName evidence="2">VTT domain-containing protein</fullName>
    </recommendedName>
</protein>
<organism evidence="3">
    <name type="scientific">marine metagenome</name>
    <dbReference type="NCBI Taxonomy" id="408172"/>
    <lineage>
        <taxon>unclassified sequences</taxon>
        <taxon>metagenomes</taxon>
        <taxon>ecological metagenomes</taxon>
    </lineage>
</organism>
<reference evidence="3" key="1">
    <citation type="submission" date="2018-05" db="EMBL/GenBank/DDBJ databases">
        <authorList>
            <person name="Lanie J.A."/>
            <person name="Ng W.-L."/>
            <person name="Kazmierczak K.M."/>
            <person name="Andrzejewski T.M."/>
            <person name="Davidsen T.M."/>
            <person name="Wayne K.J."/>
            <person name="Tettelin H."/>
            <person name="Glass J.I."/>
            <person name="Rusch D."/>
            <person name="Podicherti R."/>
            <person name="Tsui H.-C.T."/>
            <person name="Winkler M.E."/>
        </authorList>
    </citation>
    <scope>NUCLEOTIDE SEQUENCE</scope>
</reference>
<feature type="transmembrane region" description="Helical" evidence="1">
    <location>
        <begin position="173"/>
        <end position="192"/>
    </location>
</feature>
<evidence type="ECO:0000313" key="3">
    <source>
        <dbReference type="EMBL" id="SVA27511.1"/>
    </source>
</evidence>
<name>A0A381UIJ0_9ZZZZ</name>
<sequence>MRVFARLYDLVLGWSRHRHAMRYLAVVAFAESSFFPVPPDVMLAPMVLAQRRKAWRCAGLTTVASVLGGILGYFMGGLGEWLIGIYHAEDAFTTARTWFADYGIWIILVAGFTPIPYKVFTISAGMMAMPLIPFILASIVGRGARFFLVAGLIVFAGSYFQDDEELIQAIRRYIDAAGWLVIVLLLIFVLTLM</sequence>
<proteinExistence type="predicted"/>
<evidence type="ECO:0000256" key="1">
    <source>
        <dbReference type="SAM" id="Phobius"/>
    </source>
</evidence>
<dbReference type="PANTHER" id="PTHR42709">
    <property type="entry name" value="ALKALINE PHOSPHATASE LIKE PROTEIN"/>
    <property type="match status" value="1"/>
</dbReference>
<feature type="transmembrane region" description="Helical" evidence="1">
    <location>
        <begin position="57"/>
        <end position="75"/>
    </location>
</feature>
<dbReference type="Pfam" id="PF09335">
    <property type="entry name" value="VTT_dom"/>
    <property type="match status" value="1"/>
</dbReference>
<dbReference type="EMBL" id="UINC01006435">
    <property type="protein sequence ID" value="SVA27511.1"/>
    <property type="molecule type" value="Genomic_DNA"/>
</dbReference>